<name>A0A835T0C9_CHLIN</name>
<gene>
    <name evidence="1" type="ORF">HXX76_010986</name>
</gene>
<dbReference type="OrthoDB" id="10674097at2759"/>
<reference evidence="1" key="1">
    <citation type="journal article" date="2020" name="bioRxiv">
        <title>Comparative genomics of Chlamydomonas.</title>
        <authorList>
            <person name="Craig R.J."/>
            <person name="Hasan A.R."/>
            <person name="Ness R.W."/>
            <person name="Keightley P.D."/>
        </authorList>
    </citation>
    <scope>NUCLEOTIDE SEQUENCE</scope>
    <source>
        <strain evidence="1">SAG 7.73</strain>
    </source>
</reference>
<protein>
    <submittedName>
        <fullName evidence="1">Uncharacterized protein</fullName>
    </submittedName>
</protein>
<keyword evidence="2" id="KW-1185">Reference proteome</keyword>
<dbReference type="EMBL" id="JAEHOC010000031">
    <property type="protein sequence ID" value="KAG2429216.1"/>
    <property type="molecule type" value="Genomic_DNA"/>
</dbReference>
<sequence length="118" mass="12320">MPRLLLPPAPPLPTSCCTPHIRHHHWRWHSRPPGASLSNSSYSVEEAMAAAAAGAAGLVPGIGETAAAAGSSASGSEEMFTGSQWEKHCGAARSKAWQCSTKLVVAVAGGVYQLPQYR</sequence>
<dbReference type="AlphaFoldDB" id="A0A835T0C9"/>
<comment type="caution">
    <text evidence="1">The sequence shown here is derived from an EMBL/GenBank/DDBJ whole genome shotgun (WGS) entry which is preliminary data.</text>
</comment>
<proteinExistence type="predicted"/>
<evidence type="ECO:0000313" key="1">
    <source>
        <dbReference type="EMBL" id="KAG2429216.1"/>
    </source>
</evidence>
<dbReference type="Proteomes" id="UP000650467">
    <property type="component" value="Unassembled WGS sequence"/>
</dbReference>
<organism evidence="1 2">
    <name type="scientific">Chlamydomonas incerta</name>
    <dbReference type="NCBI Taxonomy" id="51695"/>
    <lineage>
        <taxon>Eukaryota</taxon>
        <taxon>Viridiplantae</taxon>
        <taxon>Chlorophyta</taxon>
        <taxon>core chlorophytes</taxon>
        <taxon>Chlorophyceae</taxon>
        <taxon>CS clade</taxon>
        <taxon>Chlamydomonadales</taxon>
        <taxon>Chlamydomonadaceae</taxon>
        <taxon>Chlamydomonas</taxon>
    </lineage>
</organism>
<accession>A0A835T0C9</accession>
<evidence type="ECO:0000313" key="2">
    <source>
        <dbReference type="Proteomes" id="UP000650467"/>
    </source>
</evidence>